<dbReference type="InterPro" id="IPR056884">
    <property type="entry name" value="NPHP3-like_N"/>
</dbReference>
<dbReference type="Pfam" id="PF24883">
    <property type="entry name" value="NPHP3_N"/>
    <property type="match status" value="1"/>
</dbReference>
<keyword evidence="2" id="KW-0040">ANK repeat</keyword>
<evidence type="ECO:0000259" key="3">
    <source>
        <dbReference type="PROSITE" id="PS50837"/>
    </source>
</evidence>
<dbReference type="Pfam" id="PF22939">
    <property type="entry name" value="WHD_GPIID"/>
    <property type="match status" value="1"/>
</dbReference>
<dbReference type="SUPFAM" id="SSF48403">
    <property type="entry name" value="Ankyrin repeat"/>
    <property type="match status" value="1"/>
</dbReference>
<dbReference type="Gene3D" id="3.40.50.300">
    <property type="entry name" value="P-loop containing nucleotide triphosphate hydrolases"/>
    <property type="match status" value="1"/>
</dbReference>
<dbReference type="InterPro" id="IPR054471">
    <property type="entry name" value="GPIID_WHD"/>
</dbReference>
<dbReference type="SUPFAM" id="SSF53167">
    <property type="entry name" value="Purine and uridine phosphorylases"/>
    <property type="match status" value="1"/>
</dbReference>
<dbReference type="Gene3D" id="3.40.50.1580">
    <property type="entry name" value="Nucleoside phosphorylase domain"/>
    <property type="match status" value="1"/>
</dbReference>
<dbReference type="InterPro" id="IPR055497">
    <property type="entry name" value="DUF7069"/>
</dbReference>
<dbReference type="InterPro" id="IPR027417">
    <property type="entry name" value="P-loop_NTPase"/>
</dbReference>
<keyword evidence="1" id="KW-0677">Repeat</keyword>
<dbReference type="Pfam" id="PF12796">
    <property type="entry name" value="Ank_2"/>
    <property type="match status" value="1"/>
</dbReference>
<dbReference type="InterPro" id="IPR002110">
    <property type="entry name" value="Ankyrin_rpt"/>
</dbReference>
<organism evidence="4 5">
    <name type="scientific">Byssochlamys spectabilis</name>
    <name type="common">Paecilomyces variotii</name>
    <dbReference type="NCBI Taxonomy" id="264951"/>
    <lineage>
        <taxon>Eukaryota</taxon>
        <taxon>Fungi</taxon>
        <taxon>Dikarya</taxon>
        <taxon>Ascomycota</taxon>
        <taxon>Pezizomycotina</taxon>
        <taxon>Eurotiomycetes</taxon>
        <taxon>Eurotiomycetidae</taxon>
        <taxon>Eurotiales</taxon>
        <taxon>Thermoascaceae</taxon>
        <taxon>Paecilomyces</taxon>
    </lineage>
</organism>
<dbReference type="Pfam" id="PF00023">
    <property type="entry name" value="Ank"/>
    <property type="match status" value="1"/>
</dbReference>
<dbReference type="SUPFAM" id="SSF52540">
    <property type="entry name" value="P-loop containing nucleoside triphosphate hydrolases"/>
    <property type="match status" value="1"/>
</dbReference>
<protein>
    <recommendedName>
        <fullName evidence="3">NACHT domain-containing protein</fullName>
    </recommendedName>
</protein>
<dbReference type="EMBL" id="RCNU01000001">
    <property type="protein sequence ID" value="RWQ99902.1"/>
    <property type="molecule type" value="Genomic_DNA"/>
</dbReference>
<evidence type="ECO:0000256" key="2">
    <source>
        <dbReference type="PROSITE-ProRule" id="PRU00023"/>
    </source>
</evidence>
<dbReference type="InterPro" id="IPR036770">
    <property type="entry name" value="Ankyrin_rpt-contain_sf"/>
</dbReference>
<feature type="repeat" description="ANK" evidence="2">
    <location>
        <begin position="1019"/>
        <end position="1051"/>
    </location>
</feature>
<sequence length="1070" mass="119483">MPCPALEEFQIGWICALPIEMAAATEMLDENFGTLQEQDSADTNSYTLGKIGVHYVVIACLPHGRYGISSAATVANNMVRTFSMSLRVGLVVGVGGGIPSATHDIRLGDIVVSYPEDTCGGVLQYDIGKLEAGRGFCRKGSLNSPPPALLTAVSSMRGVMLTDDPRYPGYMEKTINRTEQLRKIFNRPEPRSDRLFKINNDHPASATDCNWSSVEREEIRPERGENDPLPHYGIIASGDADIKRGSTREQLRQETRALCVETQAAGVMRAFPCLVICGICDYADEHKNTHWQGYAALAAAAYAKELLGYMPRGQVSGHNSAQEVCKMVSELESMQGELERMFDQLKHHHREYISVHLAEQQQRCHQAFKTSAYEQFKNINPDRVEGTCQWVLKDERYLRWLGSKCNDLLLISADPGCGKSVLARSLIEDDFKRSESTVSVCYFFFKDNDKQNNLSSALCAVLHQLFEQQPELLRHALPYWKKNGTRIQQEVDQLWRILLEATSDPACSGAIICVFDALDECHNADQSRLIQKLKDFYHSAASSPQELQLKFLVTTRPYDRILESFRSVTIAFPDIHLRGEMENDQIHHEINLVIKLRVEELATTLSLRHDVAQSIEKRLLGMEHRTYLWLCSAMDDICATFRNSLRPDKVPIRLIPASVNTAYEMILSRVPDGQEQTARKILQIIVAARRPLTLEEMAMALGIAISSDSQAANEARLDLQGLDKKIRHLCGLFVYIADKKVYLIHQTAREFLLYNQPTASSPYHFSLDDAESQMAEICVRYLLMDDIEDSRSQQEPNAHSFLRYAAENWADHVRNASTLSGSTLVDLLYKLYDTTASRFQLWYPLFWHANMPHGKLKESPKMSAIHLAALNGHSNILERLVTESTSGIGGPDDTGTTALIYASANGHDDTVSLLLSKGADVEYLGPNTALYWSPIHAACIRGHEKVIHLLLQKISHINGVNPFRGDPLPGAVKRGRAKIAEILLGNAGCSHGSQVAYIEEGGDIVRMLAESGAGLSGENYINVLLIAAMTGLHDVVEMLLEKEADMDYMDTAYPGGYREIVQLLLSREIP</sequence>
<comment type="caution">
    <text evidence="4">The sequence shown here is derived from an EMBL/GenBank/DDBJ whole genome shotgun (WGS) entry which is preliminary data.</text>
</comment>
<evidence type="ECO:0000313" key="4">
    <source>
        <dbReference type="EMBL" id="RWQ99902.1"/>
    </source>
</evidence>
<dbReference type="Gene3D" id="1.25.40.20">
    <property type="entry name" value="Ankyrin repeat-containing domain"/>
    <property type="match status" value="1"/>
</dbReference>
<dbReference type="GO" id="GO:0003824">
    <property type="term" value="F:catalytic activity"/>
    <property type="evidence" value="ECO:0007669"/>
    <property type="project" value="InterPro"/>
</dbReference>
<accession>A0A443I766</accession>
<dbReference type="VEuPathDB" id="FungiDB:C8Q69DRAFT_452948"/>
<dbReference type="AlphaFoldDB" id="A0A443I766"/>
<feature type="domain" description="NACHT" evidence="3">
    <location>
        <begin position="407"/>
        <end position="557"/>
    </location>
</feature>
<dbReference type="GO" id="GO:0009116">
    <property type="term" value="P:nucleoside metabolic process"/>
    <property type="evidence" value="ECO:0007669"/>
    <property type="project" value="InterPro"/>
</dbReference>
<dbReference type="Pfam" id="PF23239">
    <property type="entry name" value="DUF7069"/>
    <property type="match status" value="1"/>
</dbReference>
<dbReference type="PROSITE" id="PS50088">
    <property type="entry name" value="ANK_REPEAT"/>
    <property type="match status" value="2"/>
</dbReference>
<dbReference type="RefSeq" id="XP_028489547.1">
    <property type="nucleotide sequence ID" value="XM_028629594.1"/>
</dbReference>
<dbReference type="PROSITE" id="PS50837">
    <property type="entry name" value="NACHT"/>
    <property type="match status" value="1"/>
</dbReference>
<dbReference type="STRING" id="264951.A0A443I766"/>
<dbReference type="PROSITE" id="PS50297">
    <property type="entry name" value="ANK_REP_REGION"/>
    <property type="match status" value="1"/>
</dbReference>
<keyword evidence="5" id="KW-1185">Reference proteome</keyword>
<dbReference type="InterPro" id="IPR007111">
    <property type="entry name" value="NACHT_NTPase"/>
</dbReference>
<dbReference type="Proteomes" id="UP000283841">
    <property type="component" value="Unassembled WGS sequence"/>
</dbReference>
<evidence type="ECO:0000256" key="1">
    <source>
        <dbReference type="ARBA" id="ARBA00022737"/>
    </source>
</evidence>
<gene>
    <name evidence="4" type="ORF">C8Q69DRAFT_452948</name>
</gene>
<dbReference type="PANTHER" id="PTHR46082">
    <property type="entry name" value="ATP/GTP-BINDING PROTEIN-RELATED"/>
    <property type="match status" value="1"/>
</dbReference>
<dbReference type="InterPro" id="IPR035994">
    <property type="entry name" value="Nucleoside_phosphorylase_sf"/>
</dbReference>
<proteinExistence type="predicted"/>
<feature type="repeat" description="ANK" evidence="2">
    <location>
        <begin position="894"/>
        <end position="926"/>
    </location>
</feature>
<dbReference type="InterPro" id="IPR053137">
    <property type="entry name" value="NLR-like"/>
</dbReference>
<evidence type="ECO:0000313" key="5">
    <source>
        <dbReference type="Proteomes" id="UP000283841"/>
    </source>
</evidence>
<dbReference type="SMART" id="SM00248">
    <property type="entry name" value="ANK"/>
    <property type="match status" value="4"/>
</dbReference>
<reference evidence="4 5" key="1">
    <citation type="journal article" date="2018" name="Front. Microbiol.">
        <title>Genomic and genetic insights into a cosmopolitan fungus, Paecilomyces variotii (Eurotiales).</title>
        <authorList>
            <person name="Urquhart A.S."/>
            <person name="Mondo S.J."/>
            <person name="Makela M.R."/>
            <person name="Hane J.K."/>
            <person name="Wiebenga A."/>
            <person name="He G."/>
            <person name="Mihaltcheva S."/>
            <person name="Pangilinan J."/>
            <person name="Lipzen A."/>
            <person name="Barry K."/>
            <person name="de Vries R.P."/>
            <person name="Grigoriev I.V."/>
            <person name="Idnurm A."/>
        </authorList>
    </citation>
    <scope>NUCLEOTIDE SEQUENCE [LARGE SCALE GENOMIC DNA]</scope>
    <source>
        <strain evidence="4 5">CBS 101075</strain>
    </source>
</reference>
<dbReference type="GeneID" id="39598871"/>
<dbReference type="PANTHER" id="PTHR46082:SF11">
    <property type="entry name" value="AAA+ ATPASE DOMAIN-CONTAINING PROTEIN-RELATED"/>
    <property type="match status" value="1"/>
</dbReference>
<name>A0A443I766_BYSSP</name>